<evidence type="ECO:0000313" key="2">
    <source>
        <dbReference type="EMBL" id="KAF2634258.1"/>
    </source>
</evidence>
<feature type="signal peptide" evidence="1">
    <location>
        <begin position="1"/>
        <end position="16"/>
    </location>
</feature>
<reference evidence="2" key="1">
    <citation type="journal article" date="2020" name="Stud. Mycol.">
        <title>101 Dothideomycetes genomes: a test case for predicting lifestyles and emergence of pathogens.</title>
        <authorList>
            <person name="Haridas S."/>
            <person name="Albert R."/>
            <person name="Binder M."/>
            <person name="Bloem J."/>
            <person name="Labutti K."/>
            <person name="Salamov A."/>
            <person name="Andreopoulos B."/>
            <person name="Baker S."/>
            <person name="Barry K."/>
            <person name="Bills G."/>
            <person name="Bluhm B."/>
            <person name="Cannon C."/>
            <person name="Castanera R."/>
            <person name="Culley D."/>
            <person name="Daum C."/>
            <person name="Ezra D."/>
            <person name="Gonzalez J."/>
            <person name="Henrissat B."/>
            <person name="Kuo A."/>
            <person name="Liang C."/>
            <person name="Lipzen A."/>
            <person name="Lutzoni F."/>
            <person name="Magnuson J."/>
            <person name="Mondo S."/>
            <person name="Nolan M."/>
            <person name="Ohm R."/>
            <person name="Pangilinan J."/>
            <person name="Park H.-J."/>
            <person name="Ramirez L."/>
            <person name="Alfaro M."/>
            <person name="Sun H."/>
            <person name="Tritt A."/>
            <person name="Yoshinaga Y."/>
            <person name="Zwiers L.-H."/>
            <person name="Turgeon B."/>
            <person name="Goodwin S."/>
            <person name="Spatafora J."/>
            <person name="Crous P."/>
            <person name="Grigoriev I."/>
        </authorList>
    </citation>
    <scope>NUCLEOTIDE SEQUENCE</scope>
    <source>
        <strain evidence="2">CBS 473.64</strain>
    </source>
</reference>
<proteinExistence type="predicted"/>
<dbReference type="EMBL" id="MU006846">
    <property type="protein sequence ID" value="KAF2634258.1"/>
    <property type="molecule type" value="Genomic_DNA"/>
</dbReference>
<name>A0A6A6RJK2_9PLEO</name>
<keyword evidence="3" id="KW-1185">Reference proteome</keyword>
<keyword evidence="1" id="KW-0732">Signal</keyword>
<dbReference type="Proteomes" id="UP000799753">
    <property type="component" value="Unassembled WGS sequence"/>
</dbReference>
<dbReference type="AlphaFoldDB" id="A0A6A6RJK2"/>
<dbReference type="OrthoDB" id="3753180at2759"/>
<sequence length="198" mass="20607">MRFTLLCSALLATATAAPFVIRDTWAPLAGTTAKCGDREKYMSLVIGPENGESVPKHSCAAFMPACAYPAENNLSNNTVCTGVDVYPIDGPKNVTLPVLVESDGKKLSGWAVNFFVVPKAKEGDFPVQWSKADCEGYINELITQTDPKGCYIPGTGPGAGNLTIGAPTEGTGVLTGKSVLAGKNVLAGTLVGAQIVKK</sequence>
<accession>A0A6A6RJK2</accession>
<organism evidence="2 3">
    <name type="scientific">Massarina eburnea CBS 473.64</name>
    <dbReference type="NCBI Taxonomy" id="1395130"/>
    <lineage>
        <taxon>Eukaryota</taxon>
        <taxon>Fungi</taxon>
        <taxon>Dikarya</taxon>
        <taxon>Ascomycota</taxon>
        <taxon>Pezizomycotina</taxon>
        <taxon>Dothideomycetes</taxon>
        <taxon>Pleosporomycetidae</taxon>
        <taxon>Pleosporales</taxon>
        <taxon>Massarineae</taxon>
        <taxon>Massarinaceae</taxon>
        <taxon>Massarina</taxon>
    </lineage>
</organism>
<evidence type="ECO:0000313" key="3">
    <source>
        <dbReference type="Proteomes" id="UP000799753"/>
    </source>
</evidence>
<gene>
    <name evidence="2" type="ORF">P280DRAFT_414176</name>
</gene>
<feature type="chain" id="PRO_5025566808" evidence="1">
    <location>
        <begin position="17"/>
        <end position="198"/>
    </location>
</feature>
<protein>
    <submittedName>
        <fullName evidence="2">Uncharacterized protein</fullName>
    </submittedName>
</protein>
<evidence type="ECO:0000256" key="1">
    <source>
        <dbReference type="SAM" id="SignalP"/>
    </source>
</evidence>